<feature type="transmembrane region" description="Helical" evidence="1">
    <location>
        <begin position="368"/>
        <end position="389"/>
    </location>
</feature>
<feature type="domain" description="CHASE2" evidence="3">
    <location>
        <begin position="32"/>
        <end position="334"/>
    </location>
</feature>
<keyword evidence="1" id="KW-0812">Transmembrane</keyword>
<keyword evidence="1" id="KW-0472">Membrane</keyword>
<dbReference type="RefSeq" id="WP_193991550.1">
    <property type="nucleotide sequence ID" value="NZ_JADEXP010000027.1"/>
</dbReference>
<keyword evidence="5" id="KW-1185">Reference proteome</keyword>
<evidence type="ECO:0000313" key="5">
    <source>
        <dbReference type="Proteomes" id="UP000615026"/>
    </source>
</evidence>
<evidence type="ECO:0000256" key="1">
    <source>
        <dbReference type="SAM" id="Phobius"/>
    </source>
</evidence>
<name>A0A928ZSD7_LEPEC</name>
<sequence>MKFSWPAHWRLSLLPGLSITGLIILIRLLGWLQPLEWQALDLSLRVRPAEVKDSRITLVTITEEDIQTALDYPISDQALAELIDTIQSYSPRVVGLDIFRDKPVGEGYRTLVQTLKSFDNIIGIYRIDASSLVPPPPALPEEQLGFADAIVDRDGFLRRSLLGATDQQGTYRFSLTIQLVARYLADDGLILENGIRDPDTMRFGATEIPRFRSNTGGYVRSDQGGNRTLINFRAGSDPFEKVTYNALMSGQVAPELLRDRIVILGYSAASVKDFVSSGAIAGVNPSLVPGMDAQAHAVSQIISAVYDRRSFLRSLPDGVEYLLIVASGVIGMTLAQWRRQPVVHFLVIVGIGSACVLISYGLLLTSWWLPLVPTVAVFLLNAAVLYPFYQAQAQLRSQLDDRQKLIDQTYNTIHNGPLQTLAQMISTWPVGQPAPASMRVDLQNLNQELRDLYDAIRQESLLPTGQLVLTGQQALDLQMPLDELLREAYHITLERHRDFFEPIIRIVAFEPMDDTQLSVDQKRDLGRFLEEALLNIQKYAKGTTRLTIDCRQKDSNNIIQIIDNGEGIKPAQTIASGGYGTRQAQRLARSLHGTFSRTEVTPKGVCCELRWPIRQVWLKRWL</sequence>
<feature type="transmembrane region" description="Helical" evidence="1">
    <location>
        <begin position="318"/>
        <end position="335"/>
    </location>
</feature>
<proteinExistence type="predicted"/>
<dbReference type="Proteomes" id="UP000615026">
    <property type="component" value="Unassembled WGS sequence"/>
</dbReference>
<dbReference type="InterPro" id="IPR036890">
    <property type="entry name" value="HATPase_C_sf"/>
</dbReference>
<gene>
    <name evidence="4" type="ORF">IQ260_05340</name>
</gene>
<protein>
    <submittedName>
        <fullName evidence="4">CHASE2 domain-containing protein</fullName>
    </submittedName>
</protein>
<organism evidence="4 5">
    <name type="scientific">Leptolyngbya cf. ectocarpi LEGE 11479</name>
    <dbReference type="NCBI Taxonomy" id="1828722"/>
    <lineage>
        <taxon>Bacteria</taxon>
        <taxon>Bacillati</taxon>
        <taxon>Cyanobacteriota</taxon>
        <taxon>Cyanophyceae</taxon>
        <taxon>Leptolyngbyales</taxon>
        <taxon>Leptolyngbyaceae</taxon>
        <taxon>Leptolyngbya group</taxon>
        <taxon>Leptolyngbya</taxon>
    </lineage>
</organism>
<keyword evidence="1" id="KW-1133">Transmembrane helix</keyword>
<dbReference type="EMBL" id="JADEXP010000027">
    <property type="protein sequence ID" value="MBE9066072.1"/>
    <property type="molecule type" value="Genomic_DNA"/>
</dbReference>
<feature type="domain" description="Histidine kinase/HSP90-like ATPase" evidence="2">
    <location>
        <begin position="520"/>
        <end position="615"/>
    </location>
</feature>
<dbReference type="SMART" id="SM01080">
    <property type="entry name" value="CHASE2"/>
    <property type="match status" value="1"/>
</dbReference>
<reference evidence="4" key="1">
    <citation type="submission" date="2020-10" db="EMBL/GenBank/DDBJ databases">
        <authorList>
            <person name="Castelo-Branco R."/>
            <person name="Eusebio N."/>
            <person name="Adriana R."/>
            <person name="Vieira A."/>
            <person name="Brugerolle De Fraissinette N."/>
            <person name="Rezende De Castro R."/>
            <person name="Schneider M.P."/>
            <person name="Vasconcelos V."/>
            <person name="Leao P.N."/>
        </authorList>
    </citation>
    <scope>NUCLEOTIDE SEQUENCE</scope>
    <source>
        <strain evidence="4">LEGE 11479</strain>
    </source>
</reference>
<dbReference type="Pfam" id="PF05226">
    <property type="entry name" value="CHASE2"/>
    <property type="match status" value="1"/>
</dbReference>
<evidence type="ECO:0000259" key="3">
    <source>
        <dbReference type="SMART" id="SM01080"/>
    </source>
</evidence>
<dbReference type="InterPro" id="IPR007890">
    <property type="entry name" value="CHASE2"/>
</dbReference>
<feature type="transmembrane region" description="Helical" evidence="1">
    <location>
        <begin position="12"/>
        <end position="32"/>
    </location>
</feature>
<dbReference type="SMART" id="SM00387">
    <property type="entry name" value="HATPase_c"/>
    <property type="match status" value="1"/>
</dbReference>
<evidence type="ECO:0000313" key="4">
    <source>
        <dbReference type="EMBL" id="MBE9066072.1"/>
    </source>
</evidence>
<dbReference type="AlphaFoldDB" id="A0A928ZSD7"/>
<evidence type="ECO:0000259" key="2">
    <source>
        <dbReference type="SMART" id="SM00387"/>
    </source>
</evidence>
<dbReference type="Gene3D" id="3.30.565.10">
    <property type="entry name" value="Histidine kinase-like ATPase, C-terminal domain"/>
    <property type="match status" value="1"/>
</dbReference>
<dbReference type="Pfam" id="PF02518">
    <property type="entry name" value="HATPase_c"/>
    <property type="match status" value="1"/>
</dbReference>
<dbReference type="InterPro" id="IPR003594">
    <property type="entry name" value="HATPase_dom"/>
</dbReference>
<dbReference type="SUPFAM" id="SSF55874">
    <property type="entry name" value="ATPase domain of HSP90 chaperone/DNA topoisomerase II/histidine kinase"/>
    <property type="match status" value="1"/>
</dbReference>
<feature type="transmembrane region" description="Helical" evidence="1">
    <location>
        <begin position="342"/>
        <end position="362"/>
    </location>
</feature>
<accession>A0A928ZSD7</accession>
<comment type="caution">
    <text evidence="4">The sequence shown here is derived from an EMBL/GenBank/DDBJ whole genome shotgun (WGS) entry which is preliminary data.</text>
</comment>